<proteinExistence type="predicted"/>
<accession>L0HHF2</accession>
<dbReference type="EMBL" id="CP003167">
    <property type="protein sequence ID" value="AGB03186.1"/>
    <property type="molecule type" value="Genomic_DNA"/>
</dbReference>
<dbReference type="GeneID" id="14309572"/>
<dbReference type="Gene3D" id="3.20.80.10">
    <property type="entry name" value="Regulatory factor, effector binding domain"/>
    <property type="match status" value="1"/>
</dbReference>
<dbReference type="KEGG" id="mfo:Metfor_2180"/>
<dbReference type="RefSeq" id="WP_015286149.1">
    <property type="nucleotide sequence ID" value="NC_019943.1"/>
</dbReference>
<dbReference type="InParanoid" id="L0HHF2"/>
<dbReference type="Pfam" id="PF06445">
    <property type="entry name" value="GyrI-like"/>
    <property type="match status" value="1"/>
</dbReference>
<reference evidence="3" key="1">
    <citation type="submission" date="2011-12" db="EMBL/GenBank/DDBJ databases">
        <title>Complete sequence of Methanoregula formicicum SMSP.</title>
        <authorList>
            <person name="Lucas S."/>
            <person name="Han J."/>
            <person name="Lapidus A."/>
            <person name="Cheng J.-F."/>
            <person name="Goodwin L."/>
            <person name="Pitluck S."/>
            <person name="Peters L."/>
            <person name="Ovchinnikova G."/>
            <person name="Teshima H."/>
            <person name="Detter J.C."/>
            <person name="Han C."/>
            <person name="Tapia R."/>
            <person name="Land M."/>
            <person name="Hauser L."/>
            <person name="Kyrpides N."/>
            <person name="Ivanova N."/>
            <person name="Pagani I."/>
            <person name="Imachi H."/>
            <person name="Tamaki H."/>
            <person name="Sekiguchi Y."/>
            <person name="Kamagata Y."/>
            <person name="Cadillo-Quiroz H."/>
            <person name="Zinder S."/>
            <person name="Liu W.-T."/>
            <person name="Woyke T."/>
        </authorList>
    </citation>
    <scope>NUCLEOTIDE SEQUENCE [LARGE SCALE GENOMIC DNA]</scope>
    <source>
        <strain evidence="3">DSM 22288 / NBRC 105244 / SMSP</strain>
    </source>
</reference>
<dbReference type="HOGENOM" id="CLU_113664_2_2_2"/>
<sequence>MPETGKVAIVEIPPMDVLGTEKSGTYALIPELLMKVLSYMMEQKIPIAGPPVFNCHECSPEAVQAADANGTARVEVAWPVAGPASGSGDIRRYTLPGGTMVHVTHKGPYESCESTYLSAFAWIEKRGLTISGPIREIYPNDPQEVPPEEILTEIYIPVA</sequence>
<reference evidence="2 3" key="2">
    <citation type="journal article" date="2014" name="Genome Announc.">
        <title>Complete Genome Sequence of Methanoregula formicica SMSPT, a Mesophilic Hydrogenotrophic Methanogen Isolated from a Methanogenic Upflow Anaerobic Sludge Blanket Reactor.</title>
        <authorList>
            <person name="Yamamoto K."/>
            <person name="Tamaki H."/>
            <person name="Cadillo-Quiroz H."/>
            <person name="Imachi H."/>
            <person name="Kyrpides N."/>
            <person name="Woyke T."/>
            <person name="Goodwin L."/>
            <person name="Zinder S.H."/>
            <person name="Kamagata Y."/>
            <person name="Liu W.T."/>
        </authorList>
    </citation>
    <scope>NUCLEOTIDE SEQUENCE [LARGE SCALE GENOMIC DNA]</scope>
    <source>
        <strain evidence="3">DSM 22288 / NBRC 105244 / SMSP</strain>
    </source>
</reference>
<dbReference type="PANTHER" id="PTHR40055:SF1">
    <property type="entry name" value="TRANSCRIPTIONAL REGULATOR YGIV-RELATED"/>
    <property type="match status" value="1"/>
</dbReference>
<dbReference type="InterPro" id="IPR010499">
    <property type="entry name" value="AraC_E-bd"/>
</dbReference>
<dbReference type="SUPFAM" id="SSF55136">
    <property type="entry name" value="Probable bacterial effector-binding domain"/>
    <property type="match status" value="1"/>
</dbReference>
<feature type="domain" description="AraC effector-binding" evidence="1">
    <location>
        <begin position="5"/>
        <end position="159"/>
    </location>
</feature>
<dbReference type="OrthoDB" id="104532at2157"/>
<gene>
    <name evidence="2" type="ordered locus">Metfor_2180</name>
</gene>
<dbReference type="InterPro" id="IPR050908">
    <property type="entry name" value="SmbC-like"/>
</dbReference>
<dbReference type="PANTHER" id="PTHR40055">
    <property type="entry name" value="TRANSCRIPTIONAL REGULATOR YGIV-RELATED"/>
    <property type="match status" value="1"/>
</dbReference>
<keyword evidence="3" id="KW-1185">Reference proteome</keyword>
<dbReference type="eggNOG" id="arCOG03200">
    <property type="taxonomic scope" value="Archaea"/>
</dbReference>
<dbReference type="AlphaFoldDB" id="L0HHF2"/>
<dbReference type="SMART" id="SM00871">
    <property type="entry name" value="AraC_E_bind"/>
    <property type="match status" value="1"/>
</dbReference>
<dbReference type="InterPro" id="IPR011256">
    <property type="entry name" value="Reg_factor_effector_dom_sf"/>
</dbReference>
<evidence type="ECO:0000259" key="1">
    <source>
        <dbReference type="SMART" id="SM00871"/>
    </source>
</evidence>
<dbReference type="InterPro" id="IPR029442">
    <property type="entry name" value="GyrI-like"/>
</dbReference>
<dbReference type="STRING" id="593750.Metfor_2180"/>
<name>L0HHF2_METFS</name>
<evidence type="ECO:0000313" key="2">
    <source>
        <dbReference type="EMBL" id="AGB03186.1"/>
    </source>
</evidence>
<protein>
    <submittedName>
        <fullName evidence="2">Transcriptional regulator, effector-binding domain/component</fullName>
    </submittedName>
</protein>
<evidence type="ECO:0000313" key="3">
    <source>
        <dbReference type="Proteomes" id="UP000010824"/>
    </source>
</evidence>
<dbReference type="Proteomes" id="UP000010824">
    <property type="component" value="Chromosome"/>
</dbReference>
<organism evidence="2 3">
    <name type="scientific">Methanoregula formicica (strain DSM 22288 / NBRC 105244 / SMSP)</name>
    <dbReference type="NCBI Taxonomy" id="593750"/>
    <lineage>
        <taxon>Archaea</taxon>
        <taxon>Methanobacteriati</taxon>
        <taxon>Methanobacteriota</taxon>
        <taxon>Stenosarchaea group</taxon>
        <taxon>Methanomicrobia</taxon>
        <taxon>Methanomicrobiales</taxon>
        <taxon>Methanoregulaceae</taxon>
        <taxon>Methanoregula</taxon>
    </lineage>
</organism>